<dbReference type="EMBL" id="VOXD01000029">
    <property type="protein sequence ID" value="TXF87916.1"/>
    <property type="molecule type" value="Genomic_DNA"/>
</dbReference>
<dbReference type="InterPro" id="IPR017972">
    <property type="entry name" value="Cyt_P450_CS"/>
</dbReference>
<dbReference type="SUPFAM" id="SSF48264">
    <property type="entry name" value="Cytochrome P450"/>
    <property type="match status" value="1"/>
</dbReference>
<dbReference type="GO" id="GO:0020037">
    <property type="term" value="F:heme binding"/>
    <property type="evidence" value="ECO:0007669"/>
    <property type="project" value="InterPro"/>
</dbReference>
<dbReference type="GO" id="GO:0016705">
    <property type="term" value="F:oxidoreductase activity, acting on paired donors, with incorporation or reduction of molecular oxygen"/>
    <property type="evidence" value="ECO:0007669"/>
    <property type="project" value="InterPro"/>
</dbReference>
<keyword evidence="2" id="KW-0503">Monooxygenase</keyword>
<organism evidence="3 4">
    <name type="scientific">Neolewinella aurantiaca</name>
    <dbReference type="NCBI Taxonomy" id="2602767"/>
    <lineage>
        <taxon>Bacteria</taxon>
        <taxon>Pseudomonadati</taxon>
        <taxon>Bacteroidota</taxon>
        <taxon>Saprospiria</taxon>
        <taxon>Saprospirales</taxon>
        <taxon>Lewinellaceae</taxon>
        <taxon>Neolewinella</taxon>
    </lineage>
</organism>
<sequence length="390" mass="43895">MSSAKCPFSEFPDPFAAARAAEGIREIDDQGDPVKMVLGHRDVRKSAHDWRTFQSGAKPGRIVVPSEVNIRDIRQIPFETDPPEHTEYRALVEGWFRRPLTESYEAGLTNLINQELDRAISSGELEVVHDFALPLQSRALTLLLNCPLEEAEEWIGWGTHVFRSDDDPLDGDKANQLYDYLDAQIERASRDVENGEDIFAHLLRAEYRGRKLTHEEIKGVMILTFAGGRDTVINAVTNTLAYFAGHPEDLQKIREQPELSARAVEELVRYFAPLTHMGRVATSDAEVSGCPVAADSRISLCWASANRDPKVFEKPNEVDIERKANPHLSFGFGIHKCLGAPHARQVLKVLITALTQRVSSIQVTDHQDNIEQWGDFNRKVGFHRLQVKIS</sequence>
<dbReference type="PANTHER" id="PTHR46696">
    <property type="entry name" value="P450, PUTATIVE (EUROFUNG)-RELATED"/>
    <property type="match status" value="1"/>
</dbReference>
<protein>
    <submittedName>
        <fullName evidence="3">Cytochrome P450</fullName>
    </submittedName>
</protein>
<dbReference type="InterPro" id="IPR001128">
    <property type="entry name" value="Cyt_P450"/>
</dbReference>
<gene>
    <name evidence="3" type="ORF">FUA23_16805</name>
</gene>
<name>A0A5C7FEH7_9BACT</name>
<proteinExistence type="inferred from homology"/>
<dbReference type="OrthoDB" id="9801155at2"/>
<dbReference type="GO" id="GO:0004497">
    <property type="term" value="F:monooxygenase activity"/>
    <property type="evidence" value="ECO:0007669"/>
    <property type="project" value="UniProtKB-KW"/>
</dbReference>
<dbReference type="Proteomes" id="UP000321907">
    <property type="component" value="Unassembled WGS sequence"/>
</dbReference>
<dbReference type="Gene3D" id="1.10.630.10">
    <property type="entry name" value="Cytochrome P450"/>
    <property type="match status" value="1"/>
</dbReference>
<dbReference type="PROSITE" id="PS00086">
    <property type="entry name" value="CYTOCHROME_P450"/>
    <property type="match status" value="1"/>
</dbReference>
<evidence type="ECO:0000313" key="3">
    <source>
        <dbReference type="EMBL" id="TXF87916.1"/>
    </source>
</evidence>
<comment type="caution">
    <text evidence="3">The sequence shown here is derived from an EMBL/GenBank/DDBJ whole genome shotgun (WGS) entry which is preliminary data.</text>
</comment>
<comment type="similarity">
    <text evidence="1 2">Belongs to the cytochrome P450 family.</text>
</comment>
<accession>A0A5C7FEH7</accession>
<keyword evidence="2" id="KW-0560">Oxidoreductase</keyword>
<keyword evidence="2" id="KW-0349">Heme</keyword>
<keyword evidence="2" id="KW-0408">Iron</keyword>
<dbReference type="InterPro" id="IPR002397">
    <property type="entry name" value="Cyt_P450_B"/>
</dbReference>
<keyword evidence="2" id="KW-0479">Metal-binding</keyword>
<dbReference type="AlphaFoldDB" id="A0A5C7FEH7"/>
<dbReference type="Pfam" id="PF00067">
    <property type="entry name" value="p450"/>
    <property type="match status" value="1"/>
</dbReference>
<dbReference type="GO" id="GO:0005506">
    <property type="term" value="F:iron ion binding"/>
    <property type="evidence" value="ECO:0007669"/>
    <property type="project" value="InterPro"/>
</dbReference>
<keyword evidence="4" id="KW-1185">Reference proteome</keyword>
<dbReference type="PANTHER" id="PTHR46696:SF6">
    <property type="entry name" value="P450, PUTATIVE (EUROFUNG)-RELATED"/>
    <property type="match status" value="1"/>
</dbReference>
<evidence type="ECO:0000256" key="1">
    <source>
        <dbReference type="ARBA" id="ARBA00010617"/>
    </source>
</evidence>
<evidence type="ECO:0000256" key="2">
    <source>
        <dbReference type="RuleBase" id="RU000461"/>
    </source>
</evidence>
<dbReference type="RefSeq" id="WP_147931928.1">
    <property type="nucleotide sequence ID" value="NZ_VOXD01000029.1"/>
</dbReference>
<dbReference type="InterPro" id="IPR036396">
    <property type="entry name" value="Cyt_P450_sf"/>
</dbReference>
<dbReference type="PRINTS" id="PR00359">
    <property type="entry name" value="BP450"/>
</dbReference>
<reference evidence="3 4" key="1">
    <citation type="submission" date="2019-08" db="EMBL/GenBank/DDBJ databases">
        <title>Lewinella sp. strain SSH13 Genome sequencing and assembly.</title>
        <authorList>
            <person name="Kim I."/>
        </authorList>
    </citation>
    <scope>NUCLEOTIDE SEQUENCE [LARGE SCALE GENOMIC DNA]</scope>
    <source>
        <strain evidence="3 4">SSH13</strain>
    </source>
</reference>
<evidence type="ECO:0000313" key="4">
    <source>
        <dbReference type="Proteomes" id="UP000321907"/>
    </source>
</evidence>